<organism evidence="1 2">
    <name type="scientific">Mucuna pruriens</name>
    <name type="common">Velvet bean</name>
    <name type="synonym">Dolichos pruriens</name>
    <dbReference type="NCBI Taxonomy" id="157652"/>
    <lineage>
        <taxon>Eukaryota</taxon>
        <taxon>Viridiplantae</taxon>
        <taxon>Streptophyta</taxon>
        <taxon>Embryophyta</taxon>
        <taxon>Tracheophyta</taxon>
        <taxon>Spermatophyta</taxon>
        <taxon>Magnoliopsida</taxon>
        <taxon>eudicotyledons</taxon>
        <taxon>Gunneridae</taxon>
        <taxon>Pentapetalae</taxon>
        <taxon>rosids</taxon>
        <taxon>fabids</taxon>
        <taxon>Fabales</taxon>
        <taxon>Fabaceae</taxon>
        <taxon>Papilionoideae</taxon>
        <taxon>50 kb inversion clade</taxon>
        <taxon>NPAAA clade</taxon>
        <taxon>indigoferoid/millettioid clade</taxon>
        <taxon>Phaseoleae</taxon>
        <taxon>Mucuna</taxon>
    </lineage>
</organism>
<gene>
    <name evidence="1" type="ORF">CR513_58268</name>
</gene>
<comment type="caution">
    <text evidence="1">The sequence shown here is derived from an EMBL/GenBank/DDBJ whole genome shotgun (WGS) entry which is preliminary data.</text>
</comment>
<dbReference type="EMBL" id="QJKJ01014971">
    <property type="protein sequence ID" value="RDX63318.1"/>
    <property type="molecule type" value="Genomic_DNA"/>
</dbReference>
<dbReference type="AlphaFoldDB" id="A0A371EBA2"/>
<name>A0A371EBA2_MUCPR</name>
<evidence type="ECO:0000313" key="1">
    <source>
        <dbReference type="EMBL" id="RDX63318.1"/>
    </source>
</evidence>
<sequence>MAHSSIFIMRLKSFIYNGCNQKSKTPSSPRVTHHLRHLLLRRFEPLVPLLSSHSLASRTLTGTFELDRHTKVLGYGDGATPTDL</sequence>
<feature type="non-terminal residue" evidence="1">
    <location>
        <position position="1"/>
    </location>
</feature>
<keyword evidence="2" id="KW-1185">Reference proteome</keyword>
<dbReference type="Proteomes" id="UP000257109">
    <property type="component" value="Unassembled WGS sequence"/>
</dbReference>
<evidence type="ECO:0000313" key="2">
    <source>
        <dbReference type="Proteomes" id="UP000257109"/>
    </source>
</evidence>
<reference evidence="1" key="1">
    <citation type="submission" date="2018-05" db="EMBL/GenBank/DDBJ databases">
        <title>Draft genome of Mucuna pruriens seed.</title>
        <authorList>
            <person name="Nnadi N.E."/>
            <person name="Vos R."/>
            <person name="Hasami M.H."/>
            <person name="Devisetty U.K."/>
            <person name="Aguiy J.C."/>
        </authorList>
    </citation>
    <scope>NUCLEOTIDE SEQUENCE [LARGE SCALE GENOMIC DNA]</scope>
    <source>
        <strain evidence="1">JCA_2017</strain>
    </source>
</reference>
<protein>
    <submittedName>
        <fullName evidence="1">Uncharacterized protein</fullName>
    </submittedName>
</protein>
<accession>A0A371EBA2</accession>
<proteinExistence type="predicted"/>